<evidence type="ECO:0000256" key="7">
    <source>
        <dbReference type="ARBA" id="ARBA00023004"/>
    </source>
</evidence>
<keyword evidence="11" id="KW-0472">Membrane</keyword>
<reference evidence="13" key="1">
    <citation type="submission" date="2014-04" db="EMBL/GenBank/DDBJ databases">
        <title>Evolutionary Origins and Diversification of the Mycorrhizal Mutualists.</title>
        <authorList>
            <consortium name="DOE Joint Genome Institute"/>
            <consortium name="Mycorrhizal Genomics Consortium"/>
            <person name="Kohler A."/>
            <person name="Kuo A."/>
            <person name="Nagy L.G."/>
            <person name="Floudas D."/>
            <person name="Copeland A."/>
            <person name="Barry K.W."/>
            <person name="Cichocki N."/>
            <person name="Veneault-Fourrey C."/>
            <person name="LaButti K."/>
            <person name="Lindquist E.A."/>
            <person name="Lipzen A."/>
            <person name="Lundell T."/>
            <person name="Morin E."/>
            <person name="Murat C."/>
            <person name="Riley R."/>
            <person name="Ohm R."/>
            <person name="Sun H."/>
            <person name="Tunlid A."/>
            <person name="Henrissat B."/>
            <person name="Grigoriev I.V."/>
            <person name="Hibbett D.S."/>
            <person name="Martin F."/>
        </authorList>
    </citation>
    <scope>NUCLEOTIDE SEQUENCE [LARGE SCALE GENOMIC DNA]</scope>
    <source>
        <strain evidence="13">FD-334 SS-4</strain>
    </source>
</reference>
<comment type="pathway">
    <text evidence="2">Secondary metabolite biosynthesis.</text>
</comment>
<dbReference type="Pfam" id="PF00067">
    <property type="entry name" value="p450"/>
    <property type="match status" value="1"/>
</dbReference>
<evidence type="ECO:0000256" key="6">
    <source>
        <dbReference type="ARBA" id="ARBA00023002"/>
    </source>
</evidence>
<dbReference type="PANTHER" id="PTHR46300:SF6">
    <property type="entry name" value="CYTOCHROME P450 2C30"/>
    <property type="match status" value="1"/>
</dbReference>
<comment type="similarity">
    <text evidence="3 10">Belongs to the cytochrome P450 family.</text>
</comment>
<feature type="transmembrane region" description="Helical" evidence="11">
    <location>
        <begin position="6"/>
        <end position="27"/>
    </location>
</feature>
<protein>
    <recommendedName>
        <fullName evidence="14">Cytochrome P450</fullName>
    </recommendedName>
</protein>
<keyword evidence="7 9" id="KW-0408">Iron</keyword>
<dbReference type="InterPro" id="IPR036396">
    <property type="entry name" value="Cyt_P450_sf"/>
</dbReference>
<dbReference type="CDD" id="cd11065">
    <property type="entry name" value="CYP64-like"/>
    <property type="match status" value="1"/>
</dbReference>
<keyword evidence="11" id="KW-0812">Transmembrane</keyword>
<evidence type="ECO:0000256" key="1">
    <source>
        <dbReference type="ARBA" id="ARBA00001971"/>
    </source>
</evidence>
<gene>
    <name evidence="12" type="ORF">HYPSUDRAFT_1073693</name>
</gene>
<organism evidence="12 13">
    <name type="scientific">Hypholoma sublateritium (strain FD-334 SS-4)</name>
    <dbReference type="NCBI Taxonomy" id="945553"/>
    <lineage>
        <taxon>Eukaryota</taxon>
        <taxon>Fungi</taxon>
        <taxon>Dikarya</taxon>
        <taxon>Basidiomycota</taxon>
        <taxon>Agaricomycotina</taxon>
        <taxon>Agaricomycetes</taxon>
        <taxon>Agaricomycetidae</taxon>
        <taxon>Agaricales</taxon>
        <taxon>Agaricineae</taxon>
        <taxon>Strophariaceae</taxon>
        <taxon>Hypholoma</taxon>
    </lineage>
</organism>
<dbReference type="GO" id="GO:0016705">
    <property type="term" value="F:oxidoreductase activity, acting on paired donors, with incorporation or reduction of molecular oxygen"/>
    <property type="evidence" value="ECO:0007669"/>
    <property type="project" value="InterPro"/>
</dbReference>
<sequence length="527" mass="59052">MDSIETSHIALVGGTILLVLLGMYIGARPKAGYKTPPGPRGLPILGNALQLPNQHLGSYFRSLLETYGGLVSLNLAGTPVILIGDMAVAKDLLEKRAAKFSARPKEYYFVRYIDPNQSYWAFHDQTEGFNVGRKLTTGIMSSVRAGLTEPLQKFESLLTLQHLLDDGGKNWARHLYRVPASTNLTAMFGIHCPTGDEPEQHEIMSAAEEFITLCTPTSSIINMLPFLDWLPGPMPWRTRAKAFRKRDGDLYEKLVREAVSGTGSGMNTWAAEFARGDKPEGNQSRFMNQFASAAIETTAVALQTFVLACIMYPDWMHKVQEQIDDIVGPDRLPSFADRSRLPYVEAAVRETLRWRPAARFGVPHQSIADDVIEYNGEQYFIPAGASVFAVTWAIEHDPARYVDPDSFNPERFLDDKGQLRSNYETSAFGFGRRMCPGIPFAERTLWIEIAMLLWTFNIRKTEKPSAETGLAFQYSDSDEAFTGDITNTPHEFPVVFEPRSVRHAEVARQEWEGCEKDLNVLLPATKE</sequence>
<evidence type="ECO:0000256" key="8">
    <source>
        <dbReference type="ARBA" id="ARBA00023033"/>
    </source>
</evidence>
<proteinExistence type="inferred from homology"/>
<dbReference type="AlphaFoldDB" id="A0A0D2P1W6"/>
<evidence type="ECO:0000313" key="13">
    <source>
        <dbReference type="Proteomes" id="UP000054270"/>
    </source>
</evidence>
<feature type="binding site" description="axial binding residue" evidence="9">
    <location>
        <position position="435"/>
    </location>
    <ligand>
        <name>heme</name>
        <dbReference type="ChEBI" id="CHEBI:30413"/>
    </ligand>
    <ligandPart>
        <name>Fe</name>
        <dbReference type="ChEBI" id="CHEBI:18248"/>
    </ligandPart>
</feature>
<keyword evidence="11" id="KW-1133">Transmembrane helix</keyword>
<dbReference type="Proteomes" id="UP000054270">
    <property type="component" value="Unassembled WGS sequence"/>
</dbReference>
<keyword evidence="4 9" id="KW-0349">Heme</keyword>
<dbReference type="Gene3D" id="1.10.630.10">
    <property type="entry name" value="Cytochrome P450"/>
    <property type="match status" value="1"/>
</dbReference>
<dbReference type="EMBL" id="KN817534">
    <property type="protein sequence ID" value="KJA24944.1"/>
    <property type="molecule type" value="Genomic_DNA"/>
</dbReference>
<dbReference type="PRINTS" id="PR00463">
    <property type="entry name" value="EP450I"/>
</dbReference>
<evidence type="ECO:0000256" key="4">
    <source>
        <dbReference type="ARBA" id="ARBA00022617"/>
    </source>
</evidence>
<evidence type="ECO:0000256" key="11">
    <source>
        <dbReference type="SAM" id="Phobius"/>
    </source>
</evidence>
<keyword evidence="8 10" id="KW-0503">Monooxygenase</keyword>
<evidence type="ECO:0000256" key="10">
    <source>
        <dbReference type="RuleBase" id="RU000461"/>
    </source>
</evidence>
<dbReference type="InterPro" id="IPR001128">
    <property type="entry name" value="Cyt_P450"/>
</dbReference>
<evidence type="ECO:0008006" key="14">
    <source>
        <dbReference type="Google" id="ProtNLM"/>
    </source>
</evidence>
<dbReference type="PANTHER" id="PTHR46300">
    <property type="entry name" value="P450, PUTATIVE (EUROFUNG)-RELATED-RELATED"/>
    <property type="match status" value="1"/>
</dbReference>
<dbReference type="STRING" id="945553.A0A0D2P1W6"/>
<evidence type="ECO:0000256" key="5">
    <source>
        <dbReference type="ARBA" id="ARBA00022723"/>
    </source>
</evidence>
<keyword evidence="13" id="KW-1185">Reference proteome</keyword>
<keyword evidence="6 10" id="KW-0560">Oxidoreductase</keyword>
<dbReference type="InterPro" id="IPR050364">
    <property type="entry name" value="Cytochrome_P450_fung"/>
</dbReference>
<accession>A0A0D2P1W6</accession>
<evidence type="ECO:0000313" key="12">
    <source>
        <dbReference type="EMBL" id="KJA24944.1"/>
    </source>
</evidence>
<dbReference type="GO" id="GO:0004497">
    <property type="term" value="F:monooxygenase activity"/>
    <property type="evidence" value="ECO:0007669"/>
    <property type="project" value="UniProtKB-KW"/>
</dbReference>
<dbReference type="GO" id="GO:0020037">
    <property type="term" value="F:heme binding"/>
    <property type="evidence" value="ECO:0007669"/>
    <property type="project" value="InterPro"/>
</dbReference>
<name>A0A0D2P1W6_HYPSF</name>
<dbReference type="GO" id="GO:0005506">
    <property type="term" value="F:iron ion binding"/>
    <property type="evidence" value="ECO:0007669"/>
    <property type="project" value="InterPro"/>
</dbReference>
<dbReference type="InterPro" id="IPR002401">
    <property type="entry name" value="Cyt_P450_E_grp-I"/>
</dbReference>
<evidence type="ECO:0000256" key="2">
    <source>
        <dbReference type="ARBA" id="ARBA00005179"/>
    </source>
</evidence>
<evidence type="ECO:0000256" key="9">
    <source>
        <dbReference type="PIRSR" id="PIRSR602401-1"/>
    </source>
</evidence>
<dbReference type="InterPro" id="IPR017972">
    <property type="entry name" value="Cyt_P450_CS"/>
</dbReference>
<dbReference type="SUPFAM" id="SSF48264">
    <property type="entry name" value="Cytochrome P450"/>
    <property type="match status" value="1"/>
</dbReference>
<comment type="cofactor">
    <cofactor evidence="1 9">
        <name>heme</name>
        <dbReference type="ChEBI" id="CHEBI:30413"/>
    </cofactor>
</comment>
<evidence type="ECO:0000256" key="3">
    <source>
        <dbReference type="ARBA" id="ARBA00010617"/>
    </source>
</evidence>
<dbReference type="PROSITE" id="PS00086">
    <property type="entry name" value="CYTOCHROME_P450"/>
    <property type="match status" value="1"/>
</dbReference>
<keyword evidence="5 9" id="KW-0479">Metal-binding</keyword>
<dbReference type="OrthoDB" id="2789670at2759"/>